<dbReference type="AlphaFoldDB" id="A0A502E458"/>
<gene>
    <name evidence="1" type="ORF">EAH80_19705</name>
</gene>
<keyword evidence="2" id="KW-1185">Reference proteome</keyword>
<evidence type="ECO:0000313" key="2">
    <source>
        <dbReference type="Proteomes" id="UP000320095"/>
    </source>
</evidence>
<evidence type="ECO:0000313" key="1">
    <source>
        <dbReference type="EMBL" id="TPG32495.1"/>
    </source>
</evidence>
<proteinExistence type="predicted"/>
<dbReference type="RefSeq" id="WP_140694472.1">
    <property type="nucleotide sequence ID" value="NZ_RCZG01000008.1"/>
</dbReference>
<protein>
    <recommendedName>
        <fullName evidence="3">SDR family NAD(P)-dependent oxidoreductase</fullName>
    </recommendedName>
</protein>
<dbReference type="EMBL" id="RCZG01000008">
    <property type="protein sequence ID" value="TPG32495.1"/>
    <property type="molecule type" value="Genomic_DNA"/>
</dbReference>
<dbReference type="Proteomes" id="UP000320095">
    <property type="component" value="Unassembled WGS sequence"/>
</dbReference>
<name>A0A502E458_9MYCO</name>
<reference evidence="1 2" key="1">
    <citation type="journal article" date="2019" name="Environ. Microbiol.">
        <title>Species interactions and distinct microbial communities in high Arctic permafrost affected cryosols are associated with the CH4 and CO2 gas fluxes.</title>
        <authorList>
            <person name="Altshuler I."/>
            <person name="Hamel J."/>
            <person name="Turney S."/>
            <person name="Magnuson E."/>
            <person name="Levesque R."/>
            <person name="Greer C."/>
            <person name="Whyte L.G."/>
        </authorList>
    </citation>
    <scope>NUCLEOTIDE SEQUENCE [LARGE SCALE GENOMIC DNA]</scope>
    <source>
        <strain evidence="1 2">S5.20</strain>
    </source>
</reference>
<accession>A0A502E458</accession>
<organism evidence="1 2">
    <name type="scientific">Mycolicibacterium hodleri</name>
    <dbReference type="NCBI Taxonomy" id="49897"/>
    <lineage>
        <taxon>Bacteria</taxon>
        <taxon>Bacillati</taxon>
        <taxon>Actinomycetota</taxon>
        <taxon>Actinomycetes</taxon>
        <taxon>Mycobacteriales</taxon>
        <taxon>Mycobacteriaceae</taxon>
        <taxon>Mycolicibacterium</taxon>
    </lineage>
</organism>
<comment type="caution">
    <text evidence="1">The sequence shown here is derived from an EMBL/GenBank/DDBJ whole genome shotgun (WGS) entry which is preliminary data.</text>
</comment>
<dbReference type="InterPro" id="IPR036291">
    <property type="entry name" value="NAD(P)-bd_dom_sf"/>
</dbReference>
<dbReference type="SUPFAM" id="SSF51735">
    <property type="entry name" value="NAD(P)-binding Rossmann-fold domains"/>
    <property type="match status" value="1"/>
</dbReference>
<sequence>MELRGQAILVSGGGSGLGLATAAASAELAAHVTVAELEASDRSAITAALAGRGRFVVADVTDADQELR</sequence>
<dbReference type="Gene3D" id="3.40.50.720">
    <property type="entry name" value="NAD(P)-binding Rossmann-like Domain"/>
    <property type="match status" value="1"/>
</dbReference>
<evidence type="ECO:0008006" key="3">
    <source>
        <dbReference type="Google" id="ProtNLM"/>
    </source>
</evidence>